<dbReference type="GO" id="GO:0000324">
    <property type="term" value="C:fungal-type vacuole"/>
    <property type="evidence" value="ECO:0007669"/>
    <property type="project" value="TreeGrafter"/>
</dbReference>
<dbReference type="GO" id="GO:0003755">
    <property type="term" value="F:peptidyl-prolyl cis-trans isomerase activity"/>
    <property type="evidence" value="ECO:0007669"/>
    <property type="project" value="UniProtKB-UniRule"/>
</dbReference>
<dbReference type="EC" id="5.2.1.8" evidence="4"/>
<sequence>MIFKRTLAFCVALAALAVAVQAAEPVVTSKVYFDIEQDGKFLGRVVIGLFGNVVPKTARNFLELAKGSKGFGYQGSSFHRVIDGDFTNHDGTGGKSIFGETFDDENFDLHHTAPGIVSMANAGEHTNGSQ</sequence>
<gene>
    <name evidence="6" type="primary">CPR2_2</name>
    <name evidence="6" type="ORF">BGZ65_012868</name>
</gene>
<evidence type="ECO:0000259" key="5">
    <source>
        <dbReference type="PROSITE" id="PS50072"/>
    </source>
</evidence>
<dbReference type="Proteomes" id="UP000749646">
    <property type="component" value="Unassembled WGS sequence"/>
</dbReference>
<dbReference type="EMBL" id="JAAAHW010008665">
    <property type="protein sequence ID" value="KAF9943988.1"/>
    <property type="molecule type" value="Genomic_DNA"/>
</dbReference>
<dbReference type="InterPro" id="IPR002130">
    <property type="entry name" value="Cyclophilin-type_PPIase_dom"/>
</dbReference>
<evidence type="ECO:0000313" key="6">
    <source>
        <dbReference type="EMBL" id="KAF9943988.1"/>
    </source>
</evidence>
<dbReference type="PRINTS" id="PR00153">
    <property type="entry name" value="CSAPPISMRASE"/>
</dbReference>
<comment type="caution">
    <text evidence="6">The sequence shown here is derived from an EMBL/GenBank/DDBJ whole genome shotgun (WGS) entry which is preliminary data.</text>
</comment>
<evidence type="ECO:0000256" key="4">
    <source>
        <dbReference type="RuleBase" id="RU363019"/>
    </source>
</evidence>
<dbReference type="GO" id="GO:0006457">
    <property type="term" value="P:protein folding"/>
    <property type="evidence" value="ECO:0007669"/>
    <property type="project" value="TreeGrafter"/>
</dbReference>
<keyword evidence="3 4" id="KW-0413">Isomerase</keyword>
<keyword evidence="4" id="KW-0732">Signal</keyword>
<evidence type="ECO:0000256" key="1">
    <source>
        <dbReference type="ARBA" id="ARBA00000971"/>
    </source>
</evidence>
<dbReference type="GO" id="GO:0005783">
    <property type="term" value="C:endoplasmic reticulum"/>
    <property type="evidence" value="ECO:0007669"/>
    <property type="project" value="TreeGrafter"/>
</dbReference>
<evidence type="ECO:0000313" key="7">
    <source>
        <dbReference type="Proteomes" id="UP000749646"/>
    </source>
</evidence>
<dbReference type="OrthoDB" id="193499at2759"/>
<dbReference type="PROSITE" id="PS50072">
    <property type="entry name" value="CSA_PPIASE_2"/>
    <property type="match status" value="1"/>
</dbReference>
<keyword evidence="7" id="KW-1185">Reference proteome</keyword>
<accession>A0A9P6ISY4</accession>
<keyword evidence="2 4" id="KW-0697">Rotamase</keyword>
<comment type="catalytic activity">
    <reaction evidence="1 4">
        <text>[protein]-peptidylproline (omega=180) = [protein]-peptidylproline (omega=0)</text>
        <dbReference type="Rhea" id="RHEA:16237"/>
        <dbReference type="Rhea" id="RHEA-COMP:10747"/>
        <dbReference type="Rhea" id="RHEA-COMP:10748"/>
        <dbReference type="ChEBI" id="CHEBI:83833"/>
        <dbReference type="ChEBI" id="CHEBI:83834"/>
        <dbReference type="EC" id="5.2.1.8"/>
    </reaction>
</comment>
<feature type="chain" id="PRO_5040546035" description="Peptidyl-prolyl cis-trans isomerase" evidence="4">
    <location>
        <begin position="23"/>
        <end position="130"/>
    </location>
</feature>
<name>A0A9P6ISY4_9FUNG</name>
<dbReference type="SUPFAM" id="SSF50891">
    <property type="entry name" value="Cyclophilin-like"/>
    <property type="match status" value="1"/>
</dbReference>
<dbReference type="GO" id="GO:0016018">
    <property type="term" value="F:cyclosporin A binding"/>
    <property type="evidence" value="ECO:0007669"/>
    <property type="project" value="TreeGrafter"/>
</dbReference>
<feature type="signal peptide" evidence="4">
    <location>
        <begin position="1"/>
        <end position="22"/>
    </location>
</feature>
<dbReference type="PIRSF" id="PIRSF001467">
    <property type="entry name" value="Peptidylpro_ismrse"/>
    <property type="match status" value="1"/>
</dbReference>
<dbReference type="AlphaFoldDB" id="A0A9P6ISY4"/>
<reference evidence="6" key="1">
    <citation type="journal article" date="2020" name="Fungal Divers.">
        <title>Resolving the Mortierellaceae phylogeny through synthesis of multi-gene phylogenetics and phylogenomics.</title>
        <authorList>
            <person name="Vandepol N."/>
            <person name="Liber J."/>
            <person name="Desiro A."/>
            <person name="Na H."/>
            <person name="Kennedy M."/>
            <person name="Barry K."/>
            <person name="Grigoriev I.V."/>
            <person name="Miller A.N."/>
            <person name="O'Donnell K."/>
            <person name="Stajich J.E."/>
            <person name="Bonito G."/>
        </authorList>
    </citation>
    <scope>NUCLEOTIDE SEQUENCE</scope>
    <source>
        <strain evidence="6">MES-2147</strain>
    </source>
</reference>
<organism evidence="6 7">
    <name type="scientific">Modicella reniformis</name>
    <dbReference type="NCBI Taxonomy" id="1440133"/>
    <lineage>
        <taxon>Eukaryota</taxon>
        <taxon>Fungi</taxon>
        <taxon>Fungi incertae sedis</taxon>
        <taxon>Mucoromycota</taxon>
        <taxon>Mortierellomycotina</taxon>
        <taxon>Mortierellomycetes</taxon>
        <taxon>Mortierellales</taxon>
        <taxon>Mortierellaceae</taxon>
        <taxon>Modicella</taxon>
    </lineage>
</organism>
<comment type="similarity">
    <text evidence="4">Belongs to the cyclophilin-type PPIase family.</text>
</comment>
<feature type="non-terminal residue" evidence="6">
    <location>
        <position position="130"/>
    </location>
</feature>
<dbReference type="PANTHER" id="PTHR11071:SF561">
    <property type="entry name" value="PEPTIDYL-PROLYL CIS-TRANS ISOMERASE D-RELATED"/>
    <property type="match status" value="1"/>
</dbReference>
<protein>
    <recommendedName>
        <fullName evidence="4">Peptidyl-prolyl cis-trans isomerase</fullName>
        <shortName evidence="4">PPIase</shortName>
        <ecNumber evidence="4">5.2.1.8</ecNumber>
    </recommendedName>
</protein>
<evidence type="ECO:0000256" key="3">
    <source>
        <dbReference type="ARBA" id="ARBA00023235"/>
    </source>
</evidence>
<dbReference type="Pfam" id="PF00160">
    <property type="entry name" value="Pro_isomerase"/>
    <property type="match status" value="1"/>
</dbReference>
<dbReference type="InterPro" id="IPR024936">
    <property type="entry name" value="Cyclophilin-type_PPIase"/>
</dbReference>
<dbReference type="Gene3D" id="2.40.100.10">
    <property type="entry name" value="Cyclophilin-like"/>
    <property type="match status" value="1"/>
</dbReference>
<feature type="domain" description="PPIase cyclophilin-type" evidence="5">
    <location>
        <begin position="32"/>
        <end position="130"/>
    </location>
</feature>
<proteinExistence type="inferred from homology"/>
<comment type="function">
    <text evidence="4">PPIases accelerate the folding of proteins. It catalyzes the cis-trans isomerization of proline imidic peptide bonds in oligopeptides.</text>
</comment>
<dbReference type="PANTHER" id="PTHR11071">
    <property type="entry name" value="PEPTIDYL-PROLYL CIS-TRANS ISOMERASE"/>
    <property type="match status" value="1"/>
</dbReference>
<dbReference type="InterPro" id="IPR029000">
    <property type="entry name" value="Cyclophilin-like_dom_sf"/>
</dbReference>
<evidence type="ECO:0000256" key="2">
    <source>
        <dbReference type="ARBA" id="ARBA00023110"/>
    </source>
</evidence>